<dbReference type="AlphaFoldDB" id="A0A8H5ZA25"/>
<dbReference type="EMBL" id="WNKQ01000027">
    <property type="protein sequence ID" value="KAF5844190.1"/>
    <property type="molecule type" value="Genomic_DNA"/>
</dbReference>
<comment type="caution">
    <text evidence="1">The sequence shown here is derived from an EMBL/GenBank/DDBJ whole genome shotgun (WGS) entry which is preliminary data.</text>
</comment>
<proteinExistence type="predicted"/>
<gene>
    <name evidence="1" type="ORF">GGP41_002258</name>
</gene>
<accession>A0A8H5ZA25</accession>
<evidence type="ECO:0000313" key="2">
    <source>
        <dbReference type="Proteomes" id="UP000624244"/>
    </source>
</evidence>
<evidence type="ECO:0000313" key="1">
    <source>
        <dbReference type="EMBL" id="KAF5844190.1"/>
    </source>
</evidence>
<reference evidence="1" key="1">
    <citation type="submission" date="2019-11" db="EMBL/GenBank/DDBJ databases">
        <title>Bipolaris sorokiniana Genome sequencing.</title>
        <authorList>
            <person name="Wang H."/>
        </authorList>
    </citation>
    <scope>NUCLEOTIDE SEQUENCE</scope>
</reference>
<name>A0A8H5ZA25_COCSA</name>
<dbReference type="Proteomes" id="UP000624244">
    <property type="component" value="Unassembled WGS sequence"/>
</dbReference>
<protein>
    <submittedName>
        <fullName evidence="1">Uncharacterized protein</fullName>
    </submittedName>
</protein>
<sequence>MFVGCALRAGVHYYGAVHATMEKPVLIPAWHLRTATSSTYLFVNCAALPRVTGVGDSGRGADVDSCRPTSSLEQDHLYPAKSAVFFNHHL</sequence>
<organism evidence="1 2">
    <name type="scientific">Cochliobolus sativus</name>
    <name type="common">Common root rot and spot blotch fungus</name>
    <name type="synonym">Bipolaris sorokiniana</name>
    <dbReference type="NCBI Taxonomy" id="45130"/>
    <lineage>
        <taxon>Eukaryota</taxon>
        <taxon>Fungi</taxon>
        <taxon>Dikarya</taxon>
        <taxon>Ascomycota</taxon>
        <taxon>Pezizomycotina</taxon>
        <taxon>Dothideomycetes</taxon>
        <taxon>Pleosporomycetidae</taxon>
        <taxon>Pleosporales</taxon>
        <taxon>Pleosporineae</taxon>
        <taxon>Pleosporaceae</taxon>
        <taxon>Bipolaris</taxon>
    </lineage>
</organism>